<evidence type="ECO:0000256" key="4">
    <source>
        <dbReference type="ARBA" id="ARBA00023054"/>
    </source>
</evidence>
<organism evidence="7 8">
    <name type="scientific">Penicillium alfredii</name>
    <dbReference type="NCBI Taxonomy" id="1506179"/>
    <lineage>
        <taxon>Eukaryota</taxon>
        <taxon>Fungi</taxon>
        <taxon>Dikarya</taxon>
        <taxon>Ascomycota</taxon>
        <taxon>Pezizomycotina</taxon>
        <taxon>Eurotiomycetes</taxon>
        <taxon>Eurotiomycetidae</taxon>
        <taxon>Eurotiales</taxon>
        <taxon>Aspergillaceae</taxon>
        <taxon>Penicillium</taxon>
    </lineage>
</organism>
<feature type="compositionally biased region" description="Polar residues" evidence="5">
    <location>
        <begin position="483"/>
        <end position="493"/>
    </location>
</feature>
<evidence type="ECO:0000256" key="3">
    <source>
        <dbReference type="ARBA" id="ARBA00022483"/>
    </source>
</evidence>
<feature type="domain" description="Exocyst complex component Sec3 PIP2-binding N-terminal" evidence="6">
    <location>
        <begin position="76"/>
        <end position="177"/>
    </location>
</feature>
<feature type="compositionally biased region" description="Low complexity" evidence="5">
    <location>
        <begin position="531"/>
        <end position="550"/>
    </location>
</feature>
<dbReference type="Gene3D" id="2.30.29.90">
    <property type="match status" value="1"/>
</dbReference>
<dbReference type="FunFam" id="2.30.29.90:FF:000003">
    <property type="entry name" value="Exocyst complex component Sec3"/>
    <property type="match status" value="1"/>
</dbReference>
<feature type="compositionally biased region" description="Basic and acidic residues" evidence="5">
    <location>
        <begin position="657"/>
        <end position="679"/>
    </location>
</feature>
<dbReference type="PANTHER" id="PTHR16092:SF14">
    <property type="entry name" value="EXOCYST COMPLEX COMPONENT 1 ISOFORM X1"/>
    <property type="match status" value="1"/>
</dbReference>
<dbReference type="Pfam" id="PF09763">
    <property type="entry name" value="Sec3_CC"/>
    <property type="match status" value="1"/>
</dbReference>
<feature type="compositionally biased region" description="Basic and acidic residues" evidence="5">
    <location>
        <begin position="329"/>
        <end position="344"/>
    </location>
</feature>
<comment type="caution">
    <text evidence="7">The sequence shown here is derived from an EMBL/GenBank/DDBJ whole genome shotgun (WGS) entry which is preliminary data.</text>
</comment>
<dbReference type="InterPro" id="IPR019160">
    <property type="entry name" value="Sec3_CC"/>
</dbReference>
<feature type="compositionally biased region" description="Basic and acidic residues" evidence="5">
    <location>
        <begin position="579"/>
        <end position="588"/>
    </location>
</feature>
<dbReference type="RefSeq" id="XP_056508112.1">
    <property type="nucleotide sequence ID" value="XM_056659819.1"/>
</dbReference>
<feature type="region of interest" description="Disordered" evidence="5">
    <location>
        <begin position="1"/>
        <end position="31"/>
    </location>
</feature>
<dbReference type="Proteomes" id="UP001141434">
    <property type="component" value="Unassembled WGS sequence"/>
</dbReference>
<accession>A0A9W9EN01</accession>
<evidence type="ECO:0000313" key="8">
    <source>
        <dbReference type="Proteomes" id="UP001141434"/>
    </source>
</evidence>
<dbReference type="PANTHER" id="PTHR16092">
    <property type="entry name" value="SEC3/SYNTAXIN-RELATED"/>
    <property type="match status" value="1"/>
</dbReference>
<sequence length="1697" mass="187968">MNGRDRPRGGDTRHGAGDGSMSRAEKFEDEKKRIVQSCYSKKDNDGTLVESYITHVRITEDAAHPSAPGPPNASSETKKARVIIVSVRRSGRVRMHKARENNDGTFSIGKTWMLDDLSAIQSYNAFVPRTPAEQQQKEWASNLGFVVTVGKPYYWHARSAKEKEFFIGSLVKIYKKYTGGKVPNLVGFDERERQLLAGSSGASSSPAPPPSRGAGLAPPSEGPSPQPQSSYSSRDPSRDAPRDVRRKPSEDPVPVLRPQRSREQLPRPSTGQSKPAPSPFGPPQIPSSTISSGPSMIAPGQREQTPPRVNERPAAETKPQVAAALTAEPRNKEPEPSSHIKIPEAIRPSSSRVEERIPKAQPPPLVTKHVEARAPEPKPSTDGLRPSRFGASEDSRPSSSREEERLPRPQRPALAPPALEPMAPESKRSADGLRPARIDVYDYSRPSSSRDEDRLLKTQPPPLSVKPSETKLPEFKPSIDSLRPTTPGSSAGENRSAAPSPAPSPGQKSLHHGGVDKPSPANQLPPPQDQAASKLPPAPAASARPEPIAPFMADEQTPPPMLDPAVAAAVTAATVASEESNKSPDEVKPLPAIEPPRDVEPAQDIQPARDVKPVQDVNAVHDTEPAREVKQVHDVKPLPDIEPVHDAKPVHYIPPVREVKPDQDVKPDPEIQQAREVKPAQDVQPVPEIQQAQEVKPAQDVKPDPDIQEAREVKPVQDVKPVPGIQPTLDVKTVQDVELMGEITTDSPPVVPPTPVDDDEVESEGHRPGLGPMVKPKSSKDVAGAFRKAANAYGAFKPRRGGAGERLLAAAKKQKAEETDADGITGVFPAPSISRPGNEPPKSPVTETVEKELPAPAPSTPPEAPTVEITHPAIEEPVVAPEAAEEVNDSLTDGANGAARSRTPSPAGQGRRRRRREDNTIKYCQALGIDPGVLDGRGIDFDDILTDLGWSGRLSDDKKIEDLEADIRREIGRVEATSWLGNLEQQEGKVEQLAGLIDKTIEECEELDGLLTLYSHELNTLNEDVAYIEAQSQGLQVQTANQKLLQNELQNLLKTLSISSFEMRPLKEASLSNTAALQGTESALSTLYKAMLMIDSDLGQNKKRLVDSSVGVYADTEIGQMRAIKQKKEEYRSAAMMFLHRLKQFMGLAFKMAEQKRAEATIRSSKDPMKLDSSARQHFRREIWMYNPLMLFAREVSMAEWHGLVGLYEQQSKPSYQNEFRDNNLAWKQTARKPTGEEQELLFTHQEKEKEAEGITMAARKLTVRRGKTVRAAAGARLAPGEKKKGKVEPCEAFAGTLRESLNMMAEEQNFVIRFFHLDSLATTDFSDLVASAHPEARKCPEFSTKQSHDPDRVMAKRVEQIMDEVYSFWPNDMQGIVDWAIKADPLQGIGMLFALETAMADFDDTNQEFILHSLQKLHSRLMGLFNRFVEEQIRGIEDTKVKVNKRKGVISFMRIFPHFSTVIENMLTGPSGEFCDMRVSVNDAYERINRAMWESLKFIAKEAPGQPAGVAANATAGDPEDKEVLNYHILLIENMNHYMEEVDAHNTPVLQRWSDRARQDFQEHMRLYLDAVIRRPLGKLLDFIQSVENLQTANSNPTDIATRSSHSRMVAKKVLSSYDNKEIRRGIEMLKKRVEKHFGDADDPGLSRSLVLKVLRECEGRYEEVYNRTRRIVDTVYEGQLDLEWRKEDTLSMFRK</sequence>
<feature type="region of interest" description="Disordered" evidence="5">
    <location>
        <begin position="197"/>
        <end position="779"/>
    </location>
</feature>
<dbReference type="Pfam" id="PF15277">
    <property type="entry name" value="Sec3-PIP2_bind"/>
    <property type="match status" value="1"/>
</dbReference>
<dbReference type="EMBL" id="JAPMSZ010000011">
    <property type="protein sequence ID" value="KAJ5084715.1"/>
    <property type="molecule type" value="Genomic_DNA"/>
</dbReference>
<feature type="compositionally biased region" description="Basic and acidic residues" evidence="5">
    <location>
        <begin position="1"/>
        <end position="16"/>
    </location>
</feature>
<evidence type="ECO:0000259" key="6">
    <source>
        <dbReference type="SMART" id="SM01313"/>
    </source>
</evidence>
<evidence type="ECO:0000256" key="1">
    <source>
        <dbReference type="ARBA" id="ARBA00006518"/>
    </source>
</evidence>
<feature type="compositionally biased region" description="Basic and acidic residues" evidence="5">
    <location>
        <begin position="607"/>
        <end position="649"/>
    </location>
</feature>
<reference evidence="7" key="1">
    <citation type="submission" date="2022-11" db="EMBL/GenBank/DDBJ databases">
        <authorList>
            <person name="Petersen C."/>
        </authorList>
    </citation>
    <scope>NUCLEOTIDE SEQUENCE</scope>
    <source>
        <strain evidence="7">IBT 34128</strain>
    </source>
</reference>
<proteinExistence type="inferred from homology"/>
<evidence type="ECO:0000256" key="5">
    <source>
        <dbReference type="SAM" id="MobiDB-lite"/>
    </source>
</evidence>
<dbReference type="GO" id="GO:0000145">
    <property type="term" value="C:exocyst"/>
    <property type="evidence" value="ECO:0007669"/>
    <property type="project" value="InterPro"/>
</dbReference>
<name>A0A9W9EN01_9EURO</name>
<feature type="region of interest" description="Disordered" evidence="5">
    <location>
        <begin position="808"/>
        <end position="865"/>
    </location>
</feature>
<dbReference type="GO" id="GO:0006893">
    <property type="term" value="P:Golgi to plasma membrane transport"/>
    <property type="evidence" value="ECO:0007669"/>
    <property type="project" value="TreeGrafter"/>
</dbReference>
<feature type="compositionally biased region" description="Basic and acidic residues" evidence="5">
    <location>
        <begin position="425"/>
        <end position="456"/>
    </location>
</feature>
<feature type="compositionally biased region" description="Low complexity" evidence="5">
    <location>
        <begin position="565"/>
        <end position="576"/>
    </location>
</feature>
<dbReference type="SMART" id="SM01313">
    <property type="entry name" value="Sec3-PIP2_bind"/>
    <property type="match status" value="1"/>
</dbReference>
<evidence type="ECO:0000256" key="2">
    <source>
        <dbReference type="ARBA" id="ARBA00022448"/>
    </source>
</evidence>
<evidence type="ECO:0000313" key="7">
    <source>
        <dbReference type="EMBL" id="KAJ5084715.1"/>
    </source>
</evidence>
<dbReference type="GO" id="GO:0006887">
    <property type="term" value="P:exocytosis"/>
    <property type="evidence" value="ECO:0007669"/>
    <property type="project" value="UniProtKB-KW"/>
</dbReference>
<keyword evidence="8" id="KW-1185">Reference proteome</keyword>
<gene>
    <name evidence="7" type="ORF">NUU61_009294</name>
</gene>
<keyword evidence="2" id="KW-0813">Transport</keyword>
<dbReference type="Pfam" id="PF20654">
    <property type="entry name" value="Sec3_C-term"/>
    <property type="match status" value="1"/>
</dbReference>
<comment type="similarity">
    <text evidence="1">Belongs to the SEC3 family.</text>
</comment>
<dbReference type="CDD" id="cd13315">
    <property type="entry name" value="PH_Sec3"/>
    <property type="match status" value="1"/>
</dbReference>
<feature type="compositionally biased region" description="Basic and acidic residues" evidence="5">
    <location>
        <begin position="235"/>
        <end position="250"/>
    </location>
</feature>
<dbReference type="GO" id="GO:0005546">
    <property type="term" value="F:phosphatidylinositol-4,5-bisphosphate binding"/>
    <property type="evidence" value="ECO:0007669"/>
    <property type="project" value="TreeGrafter"/>
</dbReference>
<feature type="compositionally biased region" description="Pro residues" evidence="5">
    <location>
        <begin position="855"/>
        <end position="864"/>
    </location>
</feature>
<dbReference type="InterPro" id="IPR048628">
    <property type="entry name" value="Sec3_C"/>
</dbReference>
<feature type="compositionally biased region" description="Basic and acidic residues" evidence="5">
    <location>
        <begin position="697"/>
        <end position="717"/>
    </location>
</feature>
<dbReference type="InterPro" id="IPR028258">
    <property type="entry name" value="Sec3-PIP2_bind"/>
</dbReference>
<reference evidence="7" key="2">
    <citation type="journal article" date="2023" name="IMA Fungus">
        <title>Comparative genomic study of the Penicillium genus elucidates a diverse pangenome and 15 lateral gene transfer events.</title>
        <authorList>
            <person name="Petersen C."/>
            <person name="Sorensen T."/>
            <person name="Nielsen M.R."/>
            <person name="Sondergaard T.E."/>
            <person name="Sorensen J.L."/>
            <person name="Fitzpatrick D.A."/>
            <person name="Frisvad J.C."/>
            <person name="Nielsen K.L."/>
        </authorList>
    </citation>
    <scope>NUCLEOTIDE SEQUENCE</scope>
    <source>
        <strain evidence="7">IBT 34128</strain>
    </source>
</reference>
<dbReference type="GeneID" id="81398988"/>
<feature type="compositionally biased region" description="Pro residues" evidence="5">
    <location>
        <begin position="276"/>
        <end position="285"/>
    </location>
</feature>
<keyword evidence="3" id="KW-0268">Exocytosis</keyword>
<protein>
    <recommendedName>
        <fullName evidence="6">Exocyst complex component Sec3 PIP2-binding N-terminal domain-containing protein</fullName>
    </recommendedName>
</protein>
<dbReference type="GO" id="GO:0005886">
    <property type="term" value="C:plasma membrane"/>
    <property type="evidence" value="ECO:0007669"/>
    <property type="project" value="TreeGrafter"/>
</dbReference>
<feature type="compositionally biased region" description="Basic and acidic residues" evidence="5">
    <location>
        <begin position="391"/>
        <end position="407"/>
    </location>
</feature>
<dbReference type="OrthoDB" id="27109at2759"/>
<feature type="region of interest" description="Disordered" evidence="5">
    <location>
        <begin position="892"/>
        <end position="919"/>
    </location>
</feature>
<keyword evidence="4" id="KW-0175">Coiled coil</keyword>